<dbReference type="Pfam" id="PF04503">
    <property type="entry name" value="SSDP"/>
    <property type="match status" value="1"/>
</dbReference>
<dbReference type="GO" id="GO:0003677">
    <property type="term" value="F:DNA binding"/>
    <property type="evidence" value="ECO:0007669"/>
    <property type="project" value="UniProtKB-KW"/>
</dbReference>
<sequence>MPSPAESNNSSDNMYSMISSVPPNGNRPNFPLGSGSDGPIGSMAGMEPHHMNGSLDHEAQTLKEHLIDELDYVLVPTEAWNKLFFI</sequence>
<reference evidence="4 5" key="1">
    <citation type="submission" date="2018-03" db="EMBL/GenBank/DDBJ databases">
        <title>Draft genome sequence of Rohu Carp (Labeo rohita).</title>
        <authorList>
            <person name="Das P."/>
            <person name="Kushwaha B."/>
            <person name="Joshi C.G."/>
            <person name="Kumar D."/>
            <person name="Nagpure N.S."/>
            <person name="Sahoo L."/>
            <person name="Das S.P."/>
            <person name="Bit A."/>
            <person name="Patnaik S."/>
            <person name="Meher P.K."/>
            <person name="Jayasankar P."/>
            <person name="Koringa P.G."/>
            <person name="Patel N.V."/>
            <person name="Hinsu A.T."/>
            <person name="Kumar R."/>
            <person name="Pandey M."/>
            <person name="Agarwal S."/>
            <person name="Srivastava S."/>
            <person name="Singh M."/>
            <person name="Iquebal M.A."/>
            <person name="Jaiswal S."/>
            <person name="Angadi U.B."/>
            <person name="Kumar N."/>
            <person name="Raza M."/>
            <person name="Shah T.M."/>
            <person name="Rai A."/>
            <person name="Jena J.K."/>
        </authorList>
    </citation>
    <scope>NUCLEOTIDE SEQUENCE [LARGE SCALE GENOMIC DNA]</scope>
    <source>
        <strain evidence="4">DASCIFA01</strain>
        <tissue evidence="4">Testis</tissue>
    </source>
</reference>
<dbReference type="PANTHER" id="PTHR12610">
    <property type="entry name" value="SINGLE STRANDED DNA BINDING PROTEIN"/>
    <property type="match status" value="1"/>
</dbReference>
<comment type="caution">
    <text evidence="4">The sequence shown here is derived from an EMBL/GenBank/DDBJ whole genome shotgun (WGS) entry which is preliminary data.</text>
</comment>
<evidence type="ECO:0000313" key="4">
    <source>
        <dbReference type="EMBL" id="RXN36487.1"/>
    </source>
</evidence>
<dbReference type="Proteomes" id="UP000290572">
    <property type="component" value="Unassembled WGS sequence"/>
</dbReference>
<keyword evidence="5" id="KW-1185">Reference proteome</keyword>
<dbReference type="STRING" id="84645.A0A498NYK1"/>
<keyword evidence="2" id="KW-0539">Nucleus</keyword>
<dbReference type="PANTHER" id="PTHR12610:SF23">
    <property type="entry name" value="SINGLE-STRANDED DNA-BINDING PROTEIN 2"/>
    <property type="match status" value="1"/>
</dbReference>
<dbReference type="GO" id="GO:0005634">
    <property type="term" value="C:nucleus"/>
    <property type="evidence" value="ECO:0007669"/>
    <property type="project" value="UniProtKB-SubCell"/>
</dbReference>
<keyword evidence="4" id="KW-0238">DNA-binding</keyword>
<accession>A0A498NYK1</accession>
<feature type="region of interest" description="Disordered" evidence="3">
    <location>
        <begin position="1"/>
        <end position="53"/>
    </location>
</feature>
<dbReference type="Gene3D" id="3.30.2230.10">
    <property type="entry name" value="DUSP-like"/>
    <property type="match status" value="1"/>
</dbReference>
<evidence type="ECO:0000256" key="1">
    <source>
        <dbReference type="ARBA" id="ARBA00004123"/>
    </source>
</evidence>
<proteinExistence type="predicted"/>
<dbReference type="SUPFAM" id="SSF143791">
    <property type="entry name" value="DUSP-like"/>
    <property type="match status" value="1"/>
</dbReference>
<dbReference type="EMBL" id="QBIY01008018">
    <property type="protein sequence ID" value="RXN36487.1"/>
    <property type="molecule type" value="Genomic_DNA"/>
</dbReference>
<evidence type="ECO:0000313" key="5">
    <source>
        <dbReference type="Proteomes" id="UP000290572"/>
    </source>
</evidence>
<dbReference type="AlphaFoldDB" id="A0A498NYK1"/>
<gene>
    <name evidence="4" type="ORF">ROHU_002903</name>
</gene>
<dbReference type="GO" id="GO:0045944">
    <property type="term" value="P:positive regulation of transcription by RNA polymerase II"/>
    <property type="evidence" value="ECO:0007669"/>
    <property type="project" value="TreeGrafter"/>
</dbReference>
<evidence type="ECO:0000256" key="3">
    <source>
        <dbReference type="SAM" id="MobiDB-lite"/>
    </source>
</evidence>
<feature type="compositionally biased region" description="Polar residues" evidence="3">
    <location>
        <begin position="1"/>
        <end position="27"/>
    </location>
</feature>
<comment type="subcellular location">
    <subcellularLocation>
        <location evidence="1">Nucleus</location>
    </subcellularLocation>
</comment>
<organism evidence="4 5">
    <name type="scientific">Labeo rohita</name>
    <name type="common">Indian major carp</name>
    <name type="synonym">Cyprinus rohita</name>
    <dbReference type="NCBI Taxonomy" id="84645"/>
    <lineage>
        <taxon>Eukaryota</taxon>
        <taxon>Metazoa</taxon>
        <taxon>Chordata</taxon>
        <taxon>Craniata</taxon>
        <taxon>Vertebrata</taxon>
        <taxon>Euteleostomi</taxon>
        <taxon>Actinopterygii</taxon>
        <taxon>Neopterygii</taxon>
        <taxon>Teleostei</taxon>
        <taxon>Ostariophysi</taxon>
        <taxon>Cypriniformes</taxon>
        <taxon>Cyprinidae</taxon>
        <taxon>Labeoninae</taxon>
        <taxon>Labeonini</taxon>
        <taxon>Labeo</taxon>
    </lineage>
</organism>
<dbReference type="InterPro" id="IPR035927">
    <property type="entry name" value="DUSP-like_sf"/>
</dbReference>
<protein>
    <submittedName>
        <fullName evidence="4">Single-stranded DNA-binding 2-like isoform X1</fullName>
    </submittedName>
</protein>
<evidence type="ECO:0000256" key="2">
    <source>
        <dbReference type="ARBA" id="ARBA00023242"/>
    </source>
</evidence>
<name>A0A498NYK1_LABRO</name>